<dbReference type="Proteomes" id="UP000594263">
    <property type="component" value="Unplaced"/>
</dbReference>
<evidence type="ECO:0000313" key="2">
    <source>
        <dbReference type="Proteomes" id="UP000594263"/>
    </source>
</evidence>
<dbReference type="PANTHER" id="PTHR35122:SF2">
    <property type="entry name" value="OS04G0598000 PROTEIN"/>
    <property type="match status" value="1"/>
</dbReference>
<protein>
    <recommendedName>
        <fullName evidence="3">Late embryogenesis abundant protein</fullName>
    </recommendedName>
</protein>
<reference evidence="1" key="1">
    <citation type="submission" date="2021-01" db="UniProtKB">
        <authorList>
            <consortium name="EnsemblPlants"/>
        </authorList>
    </citation>
    <scope>IDENTIFICATION</scope>
</reference>
<dbReference type="OMA" id="IANRNGH"/>
<sequence>MAGISRSSAIADFGKRLVANGFGAGGGGSATFPALAVFRRNAHENAYEKNIEDQLNPTIVPDEVIRPESDKYWAPNPKTGVFGPDSKFQTGAAAAASKGTSSAGLNSVLEEKAWFRPTSLEDMEKSP</sequence>
<proteinExistence type="predicted"/>
<keyword evidence="2" id="KW-1185">Reference proteome</keyword>
<dbReference type="InterPro" id="IPR039291">
    <property type="entry name" value="At5g17165-like"/>
</dbReference>
<dbReference type="AlphaFoldDB" id="A0A7N0VCN5"/>
<evidence type="ECO:0000313" key="1">
    <source>
        <dbReference type="EnsemblPlants" id="Kaladp0493s0001.1.v1.1"/>
    </source>
</evidence>
<dbReference type="Gramene" id="Kaladp0493s0001.1.v1.1">
    <property type="protein sequence ID" value="Kaladp0493s0001.1.v1.1"/>
    <property type="gene ID" value="Kaladp0493s0001.v1.1"/>
</dbReference>
<dbReference type="Pfam" id="PF22272">
    <property type="entry name" value="LEA_3b"/>
    <property type="match status" value="1"/>
</dbReference>
<name>A0A7N0VCN5_KALFE</name>
<evidence type="ECO:0008006" key="3">
    <source>
        <dbReference type="Google" id="ProtNLM"/>
    </source>
</evidence>
<dbReference type="EnsemblPlants" id="Kaladp0493s0001.1.v1.1">
    <property type="protein sequence ID" value="Kaladp0493s0001.1.v1.1"/>
    <property type="gene ID" value="Kaladp0493s0001.v1.1"/>
</dbReference>
<organism evidence="1 2">
    <name type="scientific">Kalanchoe fedtschenkoi</name>
    <name type="common">Lavender scallops</name>
    <name type="synonym">South American air plant</name>
    <dbReference type="NCBI Taxonomy" id="63787"/>
    <lineage>
        <taxon>Eukaryota</taxon>
        <taxon>Viridiplantae</taxon>
        <taxon>Streptophyta</taxon>
        <taxon>Embryophyta</taxon>
        <taxon>Tracheophyta</taxon>
        <taxon>Spermatophyta</taxon>
        <taxon>Magnoliopsida</taxon>
        <taxon>eudicotyledons</taxon>
        <taxon>Gunneridae</taxon>
        <taxon>Pentapetalae</taxon>
        <taxon>Saxifragales</taxon>
        <taxon>Crassulaceae</taxon>
        <taxon>Kalanchoe</taxon>
    </lineage>
</organism>
<accession>A0A7N0VCN5</accession>
<dbReference type="PANTHER" id="PTHR35122">
    <property type="entry name" value="OSJNBA0093F12.14 PROTEIN"/>
    <property type="match status" value="1"/>
</dbReference>